<organism evidence="1">
    <name type="scientific">uncultured Coleofasciculus sp</name>
    <dbReference type="NCBI Taxonomy" id="1267456"/>
    <lineage>
        <taxon>Bacteria</taxon>
        <taxon>Bacillati</taxon>
        <taxon>Cyanobacteriota</taxon>
        <taxon>Cyanophyceae</taxon>
        <taxon>Coleofasciculales</taxon>
        <taxon>Coleofasciculaceae</taxon>
        <taxon>Coleofasciculus</taxon>
        <taxon>environmental samples</taxon>
    </lineage>
</organism>
<reference evidence="1" key="1">
    <citation type="submission" date="2020-02" db="EMBL/GenBank/DDBJ databases">
        <authorList>
            <person name="Meier V. D."/>
        </authorList>
    </citation>
    <scope>NUCLEOTIDE SEQUENCE</scope>
    <source>
        <strain evidence="1">AVDCRST_MAG92</strain>
    </source>
</reference>
<sequence length="52" mass="5597">GTQSLPGSVALRSLESLLGFGQMARILNGYSHQNRCRSDSIPCPVNRALDPL</sequence>
<gene>
    <name evidence="1" type="ORF">AVDCRST_MAG92-2757</name>
</gene>
<proteinExistence type="predicted"/>
<dbReference type="AlphaFoldDB" id="A0A6J4J336"/>
<evidence type="ECO:0000313" key="1">
    <source>
        <dbReference type="EMBL" id="CAA9266609.1"/>
    </source>
</evidence>
<dbReference type="EMBL" id="CADCTM010000431">
    <property type="protein sequence ID" value="CAA9266609.1"/>
    <property type="molecule type" value="Genomic_DNA"/>
</dbReference>
<protein>
    <submittedName>
        <fullName evidence="1">Uncharacterized protein</fullName>
    </submittedName>
</protein>
<accession>A0A6J4J336</accession>
<feature type="non-terminal residue" evidence="1">
    <location>
        <position position="1"/>
    </location>
</feature>
<name>A0A6J4J336_9CYAN</name>
<feature type="non-terminal residue" evidence="1">
    <location>
        <position position="52"/>
    </location>
</feature>